<accession>A0A5B0RMU7</accession>
<dbReference type="EMBL" id="VDEP01000169">
    <property type="protein sequence ID" value="KAA1127236.1"/>
    <property type="molecule type" value="Genomic_DNA"/>
</dbReference>
<sequence>MESEPIDDLQKKKLILESGLMSLGFRIPRQLNQLASKKFSSCDFDFGVTEDSRGHSGLESVEVECDLLLRTSCFVPPSRTCARVEWAKVSVIKPQSFDSHRTPSTHHQTSFENYSTSHIFITLLNTIPSLPKNLLKSSMNFNASSFVALALSMGAFLAFASPLPRPVLPDGKKCAGLGNCNTANLGDLVNVENVATGPLGILVAPITGQA</sequence>
<comment type="caution">
    <text evidence="2">The sequence shown here is derived from an EMBL/GenBank/DDBJ whole genome shotgun (WGS) entry which is preliminary data.</text>
</comment>
<protein>
    <submittedName>
        <fullName evidence="2">Uncharacterized protein</fullName>
    </submittedName>
</protein>
<evidence type="ECO:0000313" key="1">
    <source>
        <dbReference type="EMBL" id="KAA1115065.1"/>
    </source>
</evidence>
<dbReference type="AlphaFoldDB" id="A0A5B0RMU7"/>
<keyword evidence="3" id="KW-1185">Reference proteome</keyword>
<reference evidence="3 4" key="1">
    <citation type="submission" date="2019-05" db="EMBL/GenBank/DDBJ databases">
        <title>Emergence of the Ug99 lineage of the wheat stem rust pathogen through somatic hybridization.</title>
        <authorList>
            <person name="Li F."/>
            <person name="Upadhyaya N.M."/>
            <person name="Sperschneider J."/>
            <person name="Matny O."/>
            <person name="Nguyen-Phuc H."/>
            <person name="Mago R."/>
            <person name="Raley C."/>
            <person name="Miller M.E."/>
            <person name="Silverstein K.A.T."/>
            <person name="Henningsen E."/>
            <person name="Hirsch C.D."/>
            <person name="Visser B."/>
            <person name="Pretorius Z.A."/>
            <person name="Steffenson B.J."/>
            <person name="Schwessinger B."/>
            <person name="Dodds P.N."/>
            <person name="Figueroa M."/>
        </authorList>
    </citation>
    <scope>NUCLEOTIDE SEQUENCE [LARGE SCALE GENOMIC DNA]</scope>
    <source>
        <strain evidence="1">21-0</strain>
        <strain evidence="2 4">Ug99</strain>
    </source>
</reference>
<dbReference type="Proteomes" id="UP000325313">
    <property type="component" value="Unassembled WGS sequence"/>
</dbReference>
<organism evidence="2 4">
    <name type="scientific">Puccinia graminis f. sp. tritici</name>
    <dbReference type="NCBI Taxonomy" id="56615"/>
    <lineage>
        <taxon>Eukaryota</taxon>
        <taxon>Fungi</taxon>
        <taxon>Dikarya</taxon>
        <taxon>Basidiomycota</taxon>
        <taxon>Pucciniomycotina</taxon>
        <taxon>Pucciniomycetes</taxon>
        <taxon>Pucciniales</taxon>
        <taxon>Pucciniaceae</taxon>
        <taxon>Puccinia</taxon>
    </lineage>
</organism>
<name>A0A5B0RMU7_PUCGR</name>
<dbReference type="EMBL" id="VSWC01000014">
    <property type="protein sequence ID" value="KAA1115065.1"/>
    <property type="molecule type" value="Genomic_DNA"/>
</dbReference>
<gene>
    <name evidence="1" type="ORF">PGT21_030755</name>
    <name evidence="2" type="ORF">PGTUg99_032374</name>
</gene>
<evidence type="ECO:0000313" key="2">
    <source>
        <dbReference type="EMBL" id="KAA1127236.1"/>
    </source>
</evidence>
<proteinExistence type="predicted"/>
<evidence type="ECO:0000313" key="3">
    <source>
        <dbReference type="Proteomes" id="UP000324748"/>
    </source>
</evidence>
<dbReference type="OrthoDB" id="2508175at2759"/>
<evidence type="ECO:0000313" key="4">
    <source>
        <dbReference type="Proteomes" id="UP000325313"/>
    </source>
</evidence>
<dbReference type="Proteomes" id="UP000324748">
    <property type="component" value="Unassembled WGS sequence"/>
</dbReference>